<gene>
    <name evidence="3" type="ORF">ACFOHJ_04825</name>
</gene>
<dbReference type="Proteomes" id="UP001595583">
    <property type="component" value="Unassembled WGS sequence"/>
</dbReference>
<dbReference type="RefSeq" id="WP_378219208.1">
    <property type="nucleotide sequence ID" value="NZ_JBHRTK010000004.1"/>
</dbReference>
<comment type="caution">
    <text evidence="3">The sequence shown here is derived from an EMBL/GenBank/DDBJ whole genome shotgun (WGS) entry which is preliminary data.</text>
</comment>
<proteinExistence type="predicted"/>
<dbReference type="PANTHER" id="PTHR30143">
    <property type="entry name" value="ACID HYDRATASE"/>
    <property type="match status" value="1"/>
</dbReference>
<dbReference type="EMBL" id="JBHRTK010000004">
    <property type="protein sequence ID" value="MFC3205527.1"/>
    <property type="molecule type" value="Genomic_DNA"/>
</dbReference>
<keyword evidence="1" id="KW-0456">Lyase</keyword>
<evidence type="ECO:0000313" key="3">
    <source>
        <dbReference type="EMBL" id="MFC3205527.1"/>
    </source>
</evidence>
<dbReference type="InterPro" id="IPR050772">
    <property type="entry name" value="Hydratase-Decarb/MhpD_sf"/>
</dbReference>
<reference evidence="4" key="1">
    <citation type="journal article" date="2019" name="Int. J. Syst. Evol. Microbiol.">
        <title>The Global Catalogue of Microorganisms (GCM) 10K type strain sequencing project: providing services to taxonomists for standard genome sequencing and annotation.</title>
        <authorList>
            <consortium name="The Broad Institute Genomics Platform"/>
            <consortium name="The Broad Institute Genome Sequencing Center for Infectious Disease"/>
            <person name="Wu L."/>
            <person name="Ma J."/>
        </authorList>
    </citation>
    <scope>NUCLEOTIDE SEQUENCE [LARGE SCALE GENOMIC DNA]</scope>
    <source>
        <strain evidence="4">KCTC 52165</strain>
    </source>
</reference>
<dbReference type="SUPFAM" id="SSF56529">
    <property type="entry name" value="FAH"/>
    <property type="match status" value="1"/>
</dbReference>
<evidence type="ECO:0000256" key="1">
    <source>
        <dbReference type="ARBA" id="ARBA00023239"/>
    </source>
</evidence>
<organism evidence="3 4">
    <name type="scientific">Aquamicrobium soli</name>
    <dbReference type="NCBI Taxonomy" id="1811518"/>
    <lineage>
        <taxon>Bacteria</taxon>
        <taxon>Pseudomonadati</taxon>
        <taxon>Pseudomonadota</taxon>
        <taxon>Alphaproteobacteria</taxon>
        <taxon>Hyphomicrobiales</taxon>
        <taxon>Phyllobacteriaceae</taxon>
        <taxon>Aquamicrobium</taxon>
    </lineage>
</organism>
<keyword evidence="4" id="KW-1185">Reference proteome</keyword>
<dbReference type="Gene3D" id="3.90.850.10">
    <property type="entry name" value="Fumarylacetoacetase-like, C-terminal domain"/>
    <property type="match status" value="1"/>
</dbReference>
<feature type="domain" description="Fumarylacetoacetase-like C-terminal" evidence="2">
    <location>
        <begin position="86"/>
        <end position="264"/>
    </location>
</feature>
<dbReference type="Pfam" id="PF01557">
    <property type="entry name" value="FAA_hydrolase"/>
    <property type="match status" value="1"/>
</dbReference>
<sequence>MLSDAQLHAASDLLYEKWLAGERLNMLPVGRRPATRAEGYAIQALLEKTSEWPLFGWKIAATSKAGQHHIGVDGPMAGRIFRERTVTPGSEVSLKSNLMKVAEIEFAFRMGADLRPRSVPYEVSEVLAAVRSLHPAIEIPDSRYNDFVTAGEAQLIADNACAHLFMLGEAASANWREIDLSAFPVQAVRTRNGVEEHRAGVGSNVLGDPRVALTWIANELSGMGVTLKAGEVVTTGTCMVPIEVLPGDRVTADCGAFGTISARFTA</sequence>
<dbReference type="InterPro" id="IPR036663">
    <property type="entry name" value="Fumarylacetoacetase_C_sf"/>
</dbReference>
<dbReference type="InterPro" id="IPR011234">
    <property type="entry name" value="Fumarylacetoacetase-like_C"/>
</dbReference>
<accession>A0ABV7KDN8</accession>
<name>A0ABV7KDN8_9HYPH</name>
<protein>
    <submittedName>
        <fullName evidence="3">2-keto-4-pentenoate hydratase</fullName>
    </submittedName>
</protein>
<dbReference type="PANTHER" id="PTHR30143:SF0">
    <property type="entry name" value="2-KETO-4-PENTENOATE HYDRATASE"/>
    <property type="match status" value="1"/>
</dbReference>
<evidence type="ECO:0000313" key="4">
    <source>
        <dbReference type="Proteomes" id="UP001595583"/>
    </source>
</evidence>
<evidence type="ECO:0000259" key="2">
    <source>
        <dbReference type="Pfam" id="PF01557"/>
    </source>
</evidence>